<name>A0ABS3PZ61_9FLAO</name>
<dbReference type="PANTHER" id="PTHR47566:SF1">
    <property type="entry name" value="PROTEIN NUD1"/>
    <property type="match status" value="1"/>
</dbReference>
<dbReference type="Proteomes" id="UP000681610">
    <property type="component" value="Unassembled WGS sequence"/>
</dbReference>
<evidence type="ECO:0000256" key="1">
    <source>
        <dbReference type="ARBA" id="ARBA00022614"/>
    </source>
</evidence>
<evidence type="ECO:0000313" key="5">
    <source>
        <dbReference type="Proteomes" id="UP000681610"/>
    </source>
</evidence>
<comment type="caution">
    <text evidence="4">The sequence shown here is derived from an EMBL/GenBank/DDBJ whole genome shotgun (WGS) entry which is preliminary data.</text>
</comment>
<dbReference type="EMBL" id="JAGDYP010000007">
    <property type="protein sequence ID" value="MBO1884611.1"/>
    <property type="molecule type" value="Genomic_DNA"/>
</dbReference>
<keyword evidence="3" id="KW-0472">Membrane</keyword>
<sequence>MKKLTNPHHTHWLISKFANLLILLLIFAGCSKDKNQPEAPATTQVNRDEVKEYIQLTTQKSSVTLRIEAAKEDEKTVWIDLNGNNKWEEGIDIAVTNFGEETYSLKANTFRIYGKVSLLKCDGNDISAIALHNPYLEDFRASGNKLQSLNIPDNDNLRILYIDFNPLSSLTLGKLPHLKVLGLETTQLSTLALGGFPELEELVVSSTPITQLNVSANTKLNRVGIGRHNGEGLIGAALKAFAESLHSKGGEIFLSQDQKTPEILGILGGKKWRVQ</sequence>
<dbReference type="InterPro" id="IPR032675">
    <property type="entry name" value="LRR_dom_sf"/>
</dbReference>
<evidence type="ECO:0008006" key="6">
    <source>
        <dbReference type="Google" id="ProtNLM"/>
    </source>
</evidence>
<keyword evidence="1" id="KW-0433">Leucine-rich repeat</keyword>
<dbReference type="PANTHER" id="PTHR47566">
    <property type="match status" value="1"/>
</dbReference>
<keyword evidence="2" id="KW-0677">Repeat</keyword>
<accession>A0ABS3PZ61</accession>
<feature type="transmembrane region" description="Helical" evidence="3">
    <location>
        <begin position="12"/>
        <end position="29"/>
    </location>
</feature>
<evidence type="ECO:0000313" key="4">
    <source>
        <dbReference type="EMBL" id="MBO1884611.1"/>
    </source>
</evidence>
<organism evidence="4 5">
    <name type="scientific">Capnocytophaga bilenii</name>
    <dbReference type="NCBI Taxonomy" id="2819369"/>
    <lineage>
        <taxon>Bacteria</taxon>
        <taxon>Pseudomonadati</taxon>
        <taxon>Bacteroidota</taxon>
        <taxon>Flavobacteriia</taxon>
        <taxon>Flavobacteriales</taxon>
        <taxon>Flavobacteriaceae</taxon>
        <taxon>Capnocytophaga</taxon>
    </lineage>
</organism>
<dbReference type="Gene3D" id="3.80.10.10">
    <property type="entry name" value="Ribonuclease Inhibitor"/>
    <property type="match status" value="1"/>
</dbReference>
<dbReference type="RefSeq" id="WP_208059072.1">
    <property type="nucleotide sequence ID" value="NZ_JAGDYP010000007.1"/>
</dbReference>
<dbReference type="SUPFAM" id="SSF52058">
    <property type="entry name" value="L domain-like"/>
    <property type="match status" value="1"/>
</dbReference>
<evidence type="ECO:0000256" key="2">
    <source>
        <dbReference type="ARBA" id="ARBA00022737"/>
    </source>
</evidence>
<proteinExistence type="predicted"/>
<reference evidence="4 5" key="1">
    <citation type="submission" date="2021-03" db="EMBL/GenBank/DDBJ databases">
        <title>Isolation and description of Capnocytophaga bilenii sp. nov., a novel Capnocytophaga species, isolated from a gingivitis subject.</title>
        <authorList>
            <person name="Antezack A."/>
            <person name="Monnet-Corti V."/>
            <person name="La Scola B."/>
        </authorList>
    </citation>
    <scope>NUCLEOTIDE SEQUENCE [LARGE SCALE GENOMIC DNA]</scope>
    <source>
        <strain evidence="4 5">Marseille-Q4570</strain>
    </source>
</reference>
<gene>
    <name evidence="4" type="ORF">J4N46_09360</name>
</gene>
<keyword evidence="3" id="KW-1133">Transmembrane helix</keyword>
<protein>
    <recommendedName>
        <fullName evidence="6">Leucine Rich Repeat protein</fullName>
    </recommendedName>
</protein>
<dbReference type="PROSITE" id="PS51257">
    <property type="entry name" value="PROKAR_LIPOPROTEIN"/>
    <property type="match status" value="1"/>
</dbReference>
<evidence type="ECO:0000256" key="3">
    <source>
        <dbReference type="SAM" id="Phobius"/>
    </source>
</evidence>
<dbReference type="InterPro" id="IPR052574">
    <property type="entry name" value="CDIRP"/>
</dbReference>
<keyword evidence="5" id="KW-1185">Reference proteome</keyword>
<keyword evidence="3" id="KW-0812">Transmembrane</keyword>